<evidence type="ECO:0000313" key="1">
    <source>
        <dbReference type="EMBL" id="MPN44394.1"/>
    </source>
</evidence>
<dbReference type="EMBL" id="VSSQ01103492">
    <property type="protein sequence ID" value="MPN44394.1"/>
    <property type="molecule type" value="Genomic_DNA"/>
</dbReference>
<accession>A0A645I7L8</accession>
<protein>
    <submittedName>
        <fullName evidence="1">Uncharacterized protein</fullName>
    </submittedName>
</protein>
<name>A0A645I7L8_9ZZZZ</name>
<dbReference type="AlphaFoldDB" id="A0A645I7L8"/>
<gene>
    <name evidence="1" type="ORF">SDC9_191959</name>
</gene>
<organism evidence="1">
    <name type="scientific">bioreactor metagenome</name>
    <dbReference type="NCBI Taxonomy" id="1076179"/>
    <lineage>
        <taxon>unclassified sequences</taxon>
        <taxon>metagenomes</taxon>
        <taxon>ecological metagenomes</taxon>
    </lineage>
</organism>
<sequence length="65" mass="6594">MNSDISTLIMASSSPNIASAKAFESSVFPTPVGPKNINEPIGFLGSLSPTLDLLIALDKASTAGS</sequence>
<proteinExistence type="predicted"/>
<comment type="caution">
    <text evidence="1">The sequence shown here is derived from an EMBL/GenBank/DDBJ whole genome shotgun (WGS) entry which is preliminary data.</text>
</comment>
<reference evidence="1" key="1">
    <citation type="submission" date="2019-08" db="EMBL/GenBank/DDBJ databases">
        <authorList>
            <person name="Kucharzyk K."/>
            <person name="Murdoch R.W."/>
            <person name="Higgins S."/>
            <person name="Loffler F."/>
        </authorList>
    </citation>
    <scope>NUCLEOTIDE SEQUENCE</scope>
</reference>